<reference evidence="1 2" key="1">
    <citation type="submission" date="2019-03" db="EMBL/GenBank/DDBJ databases">
        <title>Rhodosporidium diobovatum UCD-FST 08-225 genome sequencing, assembly, and annotation.</title>
        <authorList>
            <person name="Fakankun I.U."/>
            <person name="Fristensky B."/>
            <person name="Levin D.B."/>
        </authorList>
    </citation>
    <scope>NUCLEOTIDE SEQUENCE [LARGE SCALE GENOMIC DNA]</scope>
    <source>
        <strain evidence="1 2">UCD-FST 08-225</strain>
    </source>
</reference>
<name>A0A5C5FPN8_9BASI</name>
<dbReference type="Proteomes" id="UP000311382">
    <property type="component" value="Unassembled WGS sequence"/>
</dbReference>
<sequence>MSDPLQHIHPDAQPLARQAALGRRLPPIDPGYVGHPNEREHARVRRELHYLFENLPRIHLEHAPGRQLVQLAAALTEAKGTSAVAALVDFFLGELIPAPLAREPATPRDLALFHPRSGRGGSLQPFIATVPAFRVAVQPAVVYPRGPMWVGRRGTDGTCMACPAFVAVQSAEGRVACTPLAGAWATGALSTTGTPWELDSRSPNIPIAHRALLSGGADSVVWRPVVGNLLDLLSAGGPPPRSTTFKLVVRQHDGTETHAVVTFDSELDKLVRDVNAGVRTGEVLDPFMPGYRGHAGARHPQVFQ</sequence>
<evidence type="ECO:0000313" key="1">
    <source>
        <dbReference type="EMBL" id="TNY18292.1"/>
    </source>
</evidence>
<dbReference type="AlphaFoldDB" id="A0A5C5FPN8"/>
<accession>A0A5C5FPN8</accession>
<comment type="caution">
    <text evidence="1">The sequence shown here is derived from an EMBL/GenBank/DDBJ whole genome shotgun (WGS) entry which is preliminary data.</text>
</comment>
<evidence type="ECO:0000313" key="2">
    <source>
        <dbReference type="Proteomes" id="UP000311382"/>
    </source>
</evidence>
<organism evidence="1 2">
    <name type="scientific">Rhodotorula diobovata</name>
    <dbReference type="NCBI Taxonomy" id="5288"/>
    <lineage>
        <taxon>Eukaryota</taxon>
        <taxon>Fungi</taxon>
        <taxon>Dikarya</taxon>
        <taxon>Basidiomycota</taxon>
        <taxon>Pucciniomycotina</taxon>
        <taxon>Microbotryomycetes</taxon>
        <taxon>Sporidiobolales</taxon>
        <taxon>Sporidiobolaceae</taxon>
        <taxon>Rhodotorula</taxon>
    </lineage>
</organism>
<proteinExistence type="predicted"/>
<dbReference type="EMBL" id="SOZI01000146">
    <property type="protein sequence ID" value="TNY18292.1"/>
    <property type="molecule type" value="Genomic_DNA"/>
</dbReference>
<keyword evidence="2" id="KW-1185">Reference proteome</keyword>
<gene>
    <name evidence="1" type="ORF">DMC30DRAFT_62540</name>
</gene>
<protein>
    <submittedName>
        <fullName evidence="1">Uncharacterized protein</fullName>
    </submittedName>
</protein>